<dbReference type="RefSeq" id="WP_113618663.1">
    <property type="nucleotide sequence ID" value="NZ_QFFJ01000002.1"/>
</dbReference>
<keyword evidence="3" id="KW-1185">Reference proteome</keyword>
<organism evidence="2 3">
    <name type="scientific">Chitinophaga flava</name>
    <dbReference type="NCBI Taxonomy" id="2259036"/>
    <lineage>
        <taxon>Bacteria</taxon>
        <taxon>Pseudomonadati</taxon>
        <taxon>Bacteroidota</taxon>
        <taxon>Chitinophagia</taxon>
        <taxon>Chitinophagales</taxon>
        <taxon>Chitinophagaceae</taxon>
        <taxon>Chitinophaga</taxon>
    </lineage>
</organism>
<dbReference type="EMBL" id="QFFJ01000002">
    <property type="protein sequence ID" value="RBL89914.1"/>
    <property type="molecule type" value="Genomic_DNA"/>
</dbReference>
<sequence>MSTPFITEISIVAFNFAPKGYALCNGQLLPINQNQALFSLLGTTYGGNGQTTFGLPNLQGRIAMHMGNGHTLGEVSGSAYNTLTPNQIMAHSHAITADMQIQTGTTADTPSPANAFAAPAANGSPRYSNQADDKMSAIPINQLQVDPSVPFMTENNVTQGFPVENRMPYLCLNFIIALQGVFPSQT</sequence>
<evidence type="ECO:0000259" key="1">
    <source>
        <dbReference type="Pfam" id="PF07484"/>
    </source>
</evidence>
<name>A0A365XW29_9BACT</name>
<proteinExistence type="predicted"/>
<dbReference type="Pfam" id="PF07484">
    <property type="entry name" value="Collar"/>
    <property type="match status" value="1"/>
</dbReference>
<dbReference type="AlphaFoldDB" id="A0A365XW29"/>
<gene>
    <name evidence="2" type="ORF">DF182_25905</name>
</gene>
<evidence type="ECO:0000313" key="2">
    <source>
        <dbReference type="EMBL" id="RBL89914.1"/>
    </source>
</evidence>
<dbReference type="Proteomes" id="UP000253410">
    <property type="component" value="Unassembled WGS sequence"/>
</dbReference>
<feature type="domain" description="Phage tail collar" evidence="1">
    <location>
        <begin position="8"/>
        <end position="62"/>
    </location>
</feature>
<dbReference type="Gene3D" id="3.90.1340.10">
    <property type="entry name" value="Phage tail collar domain"/>
    <property type="match status" value="1"/>
</dbReference>
<accession>A0A365XW29</accession>
<reference evidence="2 3" key="1">
    <citation type="submission" date="2018-05" db="EMBL/GenBank/DDBJ databases">
        <title>Chitinophaga sp. K3CV102501T nov., isolated from isolated from a monsoon evergreen broad-leaved forest soil.</title>
        <authorList>
            <person name="Lv Y."/>
        </authorList>
    </citation>
    <scope>NUCLEOTIDE SEQUENCE [LARGE SCALE GENOMIC DNA]</scope>
    <source>
        <strain evidence="2 3">GDMCC 1.1325</strain>
    </source>
</reference>
<evidence type="ECO:0000313" key="3">
    <source>
        <dbReference type="Proteomes" id="UP000253410"/>
    </source>
</evidence>
<dbReference type="InterPro" id="IPR037053">
    <property type="entry name" value="Phage_tail_collar_dom_sf"/>
</dbReference>
<dbReference type="OrthoDB" id="9810174at2"/>
<dbReference type="SUPFAM" id="SSF88874">
    <property type="entry name" value="Receptor-binding domain of short tail fibre protein gp12"/>
    <property type="match status" value="1"/>
</dbReference>
<dbReference type="InterPro" id="IPR011083">
    <property type="entry name" value="Phage_tail_collar_dom"/>
</dbReference>
<comment type="caution">
    <text evidence="2">The sequence shown here is derived from an EMBL/GenBank/DDBJ whole genome shotgun (WGS) entry which is preliminary data.</text>
</comment>
<protein>
    <submittedName>
        <fullName evidence="2">Phage tail protein</fullName>
    </submittedName>
</protein>